<dbReference type="AlphaFoldDB" id="A0A2K8PLN8"/>
<accession>A0A2K8PLN8</accession>
<name>A0A2K8PLN8_STRLA</name>
<dbReference type="EMBL" id="CP024985">
    <property type="protein sequence ID" value="ATZ26555.1"/>
    <property type="molecule type" value="Genomic_DNA"/>
</dbReference>
<dbReference type="Proteomes" id="UP000231791">
    <property type="component" value="Chromosome"/>
</dbReference>
<dbReference type="GO" id="GO:0006508">
    <property type="term" value="P:proteolysis"/>
    <property type="evidence" value="ECO:0007669"/>
    <property type="project" value="InterPro"/>
</dbReference>
<dbReference type="GO" id="GO:0008233">
    <property type="term" value="F:peptidase activity"/>
    <property type="evidence" value="ECO:0007669"/>
    <property type="project" value="InterPro"/>
</dbReference>
<protein>
    <submittedName>
        <fullName evidence="1">Uncharacterized protein</fullName>
    </submittedName>
</protein>
<dbReference type="OrthoDB" id="8780795at2"/>
<dbReference type="InterPro" id="IPR008757">
    <property type="entry name" value="Peptidase_M6-like_domain"/>
</dbReference>
<organism evidence="1 2">
    <name type="scientific">Streptomyces lavendulae subsp. lavendulae</name>
    <dbReference type="NCBI Taxonomy" id="58340"/>
    <lineage>
        <taxon>Bacteria</taxon>
        <taxon>Bacillati</taxon>
        <taxon>Actinomycetota</taxon>
        <taxon>Actinomycetes</taxon>
        <taxon>Kitasatosporales</taxon>
        <taxon>Streptomycetaceae</taxon>
        <taxon>Streptomyces</taxon>
    </lineage>
</organism>
<proteinExistence type="predicted"/>
<keyword evidence="2" id="KW-1185">Reference proteome</keyword>
<gene>
    <name evidence="1" type="ORF">SLAV_23750</name>
</gene>
<dbReference type="PANTHER" id="PTHR41775:SF1">
    <property type="entry name" value="PEPTIDASE M6-LIKE DOMAIN-CONTAINING PROTEIN"/>
    <property type="match status" value="1"/>
</dbReference>
<evidence type="ECO:0000313" key="1">
    <source>
        <dbReference type="EMBL" id="ATZ26555.1"/>
    </source>
</evidence>
<dbReference type="PANTHER" id="PTHR41775">
    <property type="entry name" value="SECRETED PROTEIN-RELATED"/>
    <property type="match status" value="1"/>
</dbReference>
<dbReference type="KEGG" id="slx:SLAV_23750"/>
<dbReference type="NCBIfam" id="TIGR03296">
    <property type="entry name" value="M6dom_TIGR03296"/>
    <property type="match status" value="1"/>
</dbReference>
<reference evidence="1 2" key="1">
    <citation type="submission" date="2017-11" db="EMBL/GenBank/DDBJ databases">
        <title>Complete genome sequence of Streptomyces lavendulae subsp. lavendulae CCM 3239 (formerly 'Streptomyces aureofaciens CCM 3239'), the producer of the angucycline-type antibiotic auricin.</title>
        <authorList>
            <person name="Busche T."/>
            <person name="Novakova R."/>
            <person name="Al'Dilaimi A."/>
            <person name="Homerova D."/>
            <person name="Feckova L."/>
            <person name="Rezuchova B."/>
            <person name="Mingyar E."/>
            <person name="Csolleiova D."/>
            <person name="Bekeova C."/>
            <person name="Winkler A."/>
            <person name="Sevcikova B."/>
            <person name="Kalinowski J."/>
            <person name="Kormanec J."/>
            <person name="Ruckert C."/>
        </authorList>
    </citation>
    <scope>NUCLEOTIDE SEQUENCE [LARGE SCALE GENOMIC DNA]</scope>
    <source>
        <strain evidence="1 2">CCM 3239</strain>
    </source>
</reference>
<sequence length="412" mass="44789">MPPQQTPGGVDRSRMRSTAAALTSLTALAAMSLVAGPAVADPRTGGPCALTRTAAHHSLGLDSWNRAYPKPERELNAVLVFLSFPDHRPAVTPAELTSDYFPATSDFFQRASYGRFRLVPHPQERWIQMPRPSAAYGIRRDWAPEDRAAYLRDAVAAADPQVDFSRYDVVYFVADPNAPGVDSDATKVVNFDRPITADGVQLRRIVTVFEHHPPDRNVLAHETGHVFDLPDLYHRPTDGKGDWDTYVGDWDVMGSQFGMAPDLFGWHKWKLGWLDPSQVDCVRSGTSLHTLQPLSEAPPRGGVGGTRLAVIRTGPGSAIAVEARGSSGNDGDICTEGVLVYRVRNEAASGGGPIEVVDGHPRTEACWDRSVYPPLADAPLEVGETFTVPGERITIEVADRTQSGAYTVKITT</sequence>
<evidence type="ECO:0000313" key="2">
    <source>
        <dbReference type="Proteomes" id="UP000231791"/>
    </source>
</evidence>